<dbReference type="Gene3D" id="1.20.1250.10">
    <property type="match status" value="1"/>
</dbReference>
<dbReference type="GO" id="GO:0043524">
    <property type="term" value="P:negative regulation of neuron apoptotic process"/>
    <property type="evidence" value="ECO:0007669"/>
    <property type="project" value="InterPro"/>
</dbReference>
<dbReference type="PANTHER" id="PTHR15196:SF1">
    <property type="entry name" value="CILIARY NEUROTROPHIC FACTOR"/>
    <property type="match status" value="1"/>
</dbReference>
<evidence type="ECO:0000313" key="2">
    <source>
        <dbReference type="Proteomes" id="UP000261660"/>
    </source>
</evidence>
<dbReference type="InterPro" id="IPR009079">
    <property type="entry name" value="4_helix_cytokine-like_core"/>
</dbReference>
<dbReference type="GeneTree" id="ENSGT00540000073610"/>
<organism evidence="1 2">
    <name type="scientific">Labrus bergylta</name>
    <name type="common">ballan wrasse</name>
    <dbReference type="NCBI Taxonomy" id="56723"/>
    <lineage>
        <taxon>Eukaryota</taxon>
        <taxon>Metazoa</taxon>
        <taxon>Chordata</taxon>
        <taxon>Craniata</taxon>
        <taxon>Vertebrata</taxon>
        <taxon>Euteleostomi</taxon>
        <taxon>Actinopterygii</taxon>
        <taxon>Neopterygii</taxon>
        <taxon>Teleostei</taxon>
        <taxon>Neoteleostei</taxon>
        <taxon>Acanthomorphata</taxon>
        <taxon>Eupercaria</taxon>
        <taxon>Labriformes</taxon>
        <taxon>Labridae</taxon>
        <taxon>Labrus</taxon>
    </lineage>
</organism>
<reference evidence="1" key="1">
    <citation type="submission" date="2025-08" db="UniProtKB">
        <authorList>
            <consortium name="Ensembl"/>
        </authorList>
    </citation>
    <scope>IDENTIFICATION</scope>
</reference>
<reference evidence="1" key="2">
    <citation type="submission" date="2025-09" db="UniProtKB">
        <authorList>
            <consortium name="Ensembl"/>
        </authorList>
    </citation>
    <scope>IDENTIFICATION</scope>
</reference>
<name>A0A3Q3NPZ7_9LABR</name>
<sequence length="194" mass="21851">MAEQEEQKQITELDKPVPGVSGTGSAVALARQLHHECDRLLRLYKEKETFLGDLTPDGVRIVSLSPDSQGASTQQQVQLLHSALRQCLGLLHCLILKEEEEWGELEGDYETLKKIVRARLEYLLYTTKGLAETEDTTLEVTPDHQCNEETDGAGGVFGLKMWTYRVLLELIHWADHAAQTLHIYHTERGGSEEI</sequence>
<dbReference type="Proteomes" id="UP000261660">
    <property type="component" value="Unplaced"/>
</dbReference>
<accession>A0A3Q3NPZ7</accession>
<dbReference type="AlphaFoldDB" id="A0A3Q3NPZ7"/>
<dbReference type="GO" id="GO:0070120">
    <property type="term" value="P:ciliary neurotrophic factor-mediated signaling pathway"/>
    <property type="evidence" value="ECO:0007669"/>
    <property type="project" value="InterPro"/>
</dbReference>
<evidence type="ECO:0008006" key="3">
    <source>
        <dbReference type="Google" id="ProtNLM"/>
    </source>
</evidence>
<dbReference type="InterPro" id="IPR000151">
    <property type="entry name" value="Ciliary_neurotrophic_fac_CNTF"/>
</dbReference>
<dbReference type="GO" id="GO:0005127">
    <property type="term" value="F:ciliary neurotrophic factor receptor binding"/>
    <property type="evidence" value="ECO:0007669"/>
    <property type="project" value="InterPro"/>
</dbReference>
<protein>
    <recommendedName>
        <fullName evidence="3">Ciliary neurotrophic factor</fullName>
    </recommendedName>
</protein>
<evidence type="ECO:0000313" key="1">
    <source>
        <dbReference type="Ensembl" id="ENSLBEP00000037660.1"/>
    </source>
</evidence>
<keyword evidence="2" id="KW-1185">Reference proteome</keyword>
<dbReference type="FunCoup" id="A0A3Q3NPZ7">
    <property type="interactions" value="177"/>
</dbReference>
<dbReference type="PANTHER" id="PTHR15196">
    <property type="entry name" value="CILIARY NEUROTROPHIC FACTOR"/>
    <property type="match status" value="1"/>
</dbReference>
<dbReference type="InParanoid" id="A0A3Q3NPZ7"/>
<proteinExistence type="predicted"/>
<dbReference type="Ensembl" id="ENSLBET00000039212.1">
    <property type="protein sequence ID" value="ENSLBEP00000037660.1"/>
    <property type="gene ID" value="ENSLBEG00000028105.1"/>
</dbReference>